<evidence type="ECO:0000256" key="1">
    <source>
        <dbReference type="SAM" id="SignalP"/>
    </source>
</evidence>
<organism evidence="3 4">
    <name type="scientific">Pelotomaculum schinkii</name>
    <dbReference type="NCBI Taxonomy" id="78350"/>
    <lineage>
        <taxon>Bacteria</taxon>
        <taxon>Bacillati</taxon>
        <taxon>Bacillota</taxon>
        <taxon>Clostridia</taxon>
        <taxon>Eubacteriales</taxon>
        <taxon>Desulfotomaculaceae</taxon>
        <taxon>Pelotomaculum</taxon>
    </lineage>
</organism>
<dbReference type="Gene3D" id="3.30.457.10">
    <property type="entry name" value="Copper amine oxidase-like, N-terminal domain"/>
    <property type="match status" value="2"/>
</dbReference>
<accession>A0A4Y7R6I9</accession>
<reference evidence="3 4" key="1">
    <citation type="journal article" date="2018" name="Environ. Microbiol.">
        <title>Novel energy conservation strategies and behaviour of Pelotomaculum schinkii driving syntrophic propionate catabolism.</title>
        <authorList>
            <person name="Hidalgo-Ahumada C.A.P."/>
            <person name="Nobu M.K."/>
            <person name="Narihiro T."/>
            <person name="Tamaki H."/>
            <person name="Liu W.T."/>
            <person name="Kamagata Y."/>
            <person name="Stams A.J.M."/>
            <person name="Imachi H."/>
            <person name="Sousa D.Z."/>
        </authorList>
    </citation>
    <scope>NUCLEOTIDE SEQUENCE [LARGE SCALE GENOMIC DNA]</scope>
    <source>
        <strain evidence="3 4">HH</strain>
    </source>
</reference>
<feature type="domain" description="Copper amine oxidase-like N-terminal" evidence="2">
    <location>
        <begin position="655"/>
        <end position="766"/>
    </location>
</feature>
<sequence>MKLKRKALSILMTLCFLAAMIVPTATPAFASGDLVPLAAPNVDDGVVTALGGVLLKITAGSLQKDHSVNFSLPSDFVWVKASGTGSNDVMTDTEWQTVSGNTYGEKAGNYIEVPQYYSGDYNGLYGCGLTVKQLSDREISVTVDGEPSSGDECFLYVYPKKIWVEDGYDGTIDLVSAIPNNSGFPKGTVTIGNVSGGEVTVSASGTTSFTDSDEITIRVTEDTAGALEGGNKSLEFELPSGFVWSNPGSVTRVWGKQTELPTNTNLFTTNSKGDTLYVNFSSSFSTTEAMSFEFKATITVDDETKAKTGDVTVKVSGESDAAPSEFYAGAYGTYDSGITAGDPTTVYAGMLEQKIAPITISESVKESIIDGRTLTLELPENARWGDIDTDSDNGLSIDTISFPGKDGKTVKLTFKGPSTKAAELVLDDLEVSLEPGVTGDLVVKVGGTAGLSGSLTVAEIISPITAEATSAPEIKIGTVNKGGEVTISETEAGAIKEDKWIVLDLPTGVRFANKPSVEVIEGDLDIDTGSIKSQEDDNQMTFQIDSDSSEASTIKLTNLNYIVDRTVAEGNVVLKVKGSAVANVNDAGEVTDYYGDLSNGYIEIDNAEAFIPDAGPAIFSRSATNASAVVAKVVTPAPIDVSATASFVIGSTTYTVNGVEATMDVAPYLKSDRTFLPVRYVANALGVADANIMWNQDEQSVVIIKGDRVIKLVMNSNIMLINGVPFTMDVAPELVDPGRTMLPLRAVAQALGADVQWDAATQTVTVTTI</sequence>
<keyword evidence="1" id="KW-0732">Signal</keyword>
<keyword evidence="4" id="KW-1185">Reference proteome</keyword>
<feature type="signal peptide" evidence="1">
    <location>
        <begin position="1"/>
        <end position="30"/>
    </location>
</feature>
<dbReference type="InterPro" id="IPR036582">
    <property type="entry name" value="Mao_N_sf"/>
</dbReference>
<dbReference type="RefSeq" id="WP_243124248.1">
    <property type="nucleotide sequence ID" value="NZ_QFGA01000004.1"/>
</dbReference>
<dbReference type="Proteomes" id="UP000298324">
    <property type="component" value="Unassembled WGS sequence"/>
</dbReference>
<evidence type="ECO:0000313" key="3">
    <source>
        <dbReference type="EMBL" id="TEB04251.1"/>
    </source>
</evidence>
<evidence type="ECO:0000259" key="2">
    <source>
        <dbReference type="Pfam" id="PF07833"/>
    </source>
</evidence>
<dbReference type="Pfam" id="PF07833">
    <property type="entry name" value="Cu_amine_oxidN1"/>
    <property type="match status" value="1"/>
</dbReference>
<comment type="caution">
    <text evidence="3">The sequence shown here is derived from an EMBL/GenBank/DDBJ whole genome shotgun (WGS) entry which is preliminary data.</text>
</comment>
<evidence type="ECO:0000313" key="4">
    <source>
        <dbReference type="Proteomes" id="UP000298324"/>
    </source>
</evidence>
<gene>
    <name evidence="3" type="ORF">Psch_03976</name>
</gene>
<dbReference type="SUPFAM" id="SSF55383">
    <property type="entry name" value="Copper amine oxidase, domain N"/>
    <property type="match status" value="2"/>
</dbReference>
<dbReference type="InterPro" id="IPR012854">
    <property type="entry name" value="Cu_amine_oxidase-like_N"/>
</dbReference>
<protein>
    <recommendedName>
        <fullName evidence="2">Copper amine oxidase-like N-terminal domain-containing protein</fullName>
    </recommendedName>
</protein>
<dbReference type="AlphaFoldDB" id="A0A4Y7R6I9"/>
<dbReference type="EMBL" id="QFGA01000004">
    <property type="protein sequence ID" value="TEB04251.1"/>
    <property type="molecule type" value="Genomic_DNA"/>
</dbReference>
<feature type="chain" id="PRO_5021465417" description="Copper amine oxidase-like N-terminal domain-containing protein" evidence="1">
    <location>
        <begin position="31"/>
        <end position="769"/>
    </location>
</feature>
<name>A0A4Y7R6I9_9FIRM</name>
<proteinExistence type="predicted"/>